<accession>A0A916XTP5</accession>
<gene>
    <name evidence="1" type="ORF">GCM10011335_06860</name>
</gene>
<organism evidence="1 2">
    <name type="scientific">Aureimonas glaciei</name>
    <dbReference type="NCBI Taxonomy" id="1776957"/>
    <lineage>
        <taxon>Bacteria</taxon>
        <taxon>Pseudomonadati</taxon>
        <taxon>Pseudomonadota</taxon>
        <taxon>Alphaproteobacteria</taxon>
        <taxon>Hyphomicrobiales</taxon>
        <taxon>Aurantimonadaceae</taxon>
        <taxon>Aureimonas</taxon>
    </lineage>
</organism>
<dbReference type="PANTHER" id="PTHR34235">
    <property type="entry name" value="SLR1203 PROTEIN-RELATED"/>
    <property type="match status" value="1"/>
</dbReference>
<keyword evidence="2" id="KW-1185">Reference proteome</keyword>
<sequence>MSLAKDKPCYAKPSDYDDDVYAWASEQAQLLRLGRFSELDILNVIEEIESLGSEQRHALESSYRILILHLLKWHFQSARRSRSWDSTISRERGLFLRREKRNHSLRARAQELADDVYPDAVREAAKETGLPPQLFRSTCPYSLEFLRKHDAMPEVLS</sequence>
<reference evidence="1" key="2">
    <citation type="submission" date="2020-09" db="EMBL/GenBank/DDBJ databases">
        <authorList>
            <person name="Sun Q."/>
            <person name="Zhou Y."/>
        </authorList>
    </citation>
    <scope>NUCLEOTIDE SEQUENCE</scope>
    <source>
        <strain evidence="1">CGMCC 1.15493</strain>
    </source>
</reference>
<dbReference type="EMBL" id="BMJJ01000001">
    <property type="protein sequence ID" value="GGD06517.1"/>
    <property type="molecule type" value="Genomic_DNA"/>
</dbReference>
<comment type="caution">
    <text evidence="1">The sequence shown here is derived from an EMBL/GenBank/DDBJ whole genome shotgun (WGS) entry which is preliminary data.</text>
</comment>
<dbReference type="InterPro" id="IPR002636">
    <property type="entry name" value="DUF29"/>
</dbReference>
<evidence type="ECO:0000313" key="2">
    <source>
        <dbReference type="Proteomes" id="UP000613160"/>
    </source>
</evidence>
<proteinExistence type="predicted"/>
<evidence type="ECO:0008006" key="3">
    <source>
        <dbReference type="Google" id="ProtNLM"/>
    </source>
</evidence>
<reference evidence="1" key="1">
    <citation type="journal article" date="2014" name="Int. J. Syst. Evol. Microbiol.">
        <title>Complete genome sequence of Corynebacterium casei LMG S-19264T (=DSM 44701T), isolated from a smear-ripened cheese.</title>
        <authorList>
            <consortium name="US DOE Joint Genome Institute (JGI-PGF)"/>
            <person name="Walter F."/>
            <person name="Albersmeier A."/>
            <person name="Kalinowski J."/>
            <person name="Ruckert C."/>
        </authorList>
    </citation>
    <scope>NUCLEOTIDE SEQUENCE</scope>
    <source>
        <strain evidence="1">CGMCC 1.15493</strain>
    </source>
</reference>
<dbReference type="AlphaFoldDB" id="A0A916XTP5"/>
<evidence type="ECO:0000313" key="1">
    <source>
        <dbReference type="EMBL" id="GGD06517.1"/>
    </source>
</evidence>
<dbReference type="Proteomes" id="UP000613160">
    <property type="component" value="Unassembled WGS sequence"/>
</dbReference>
<dbReference type="Gene3D" id="1.20.1220.20">
    <property type="entry name" value="Uncharcterised protein PF01724"/>
    <property type="match status" value="1"/>
</dbReference>
<dbReference type="Pfam" id="PF01724">
    <property type="entry name" value="DUF29"/>
    <property type="match status" value="1"/>
</dbReference>
<name>A0A916XTP5_9HYPH</name>
<protein>
    <recommendedName>
        <fullName evidence="3">DUF29 domain-containing protein</fullName>
    </recommendedName>
</protein>
<dbReference type="RefSeq" id="WP_188849128.1">
    <property type="nucleotide sequence ID" value="NZ_BMJJ01000001.1"/>
</dbReference>